<dbReference type="InterPro" id="IPR036390">
    <property type="entry name" value="WH_DNA-bd_sf"/>
</dbReference>
<organism evidence="3 4">
    <name type="scientific">Candidatus Amunia macphersoniae</name>
    <dbReference type="NCBI Taxonomy" id="3127014"/>
    <lineage>
        <taxon>Bacteria</taxon>
        <taxon>Bacillati</taxon>
        <taxon>Candidatus Dormiibacterota</taxon>
        <taxon>Candidatus Dormibacteria</taxon>
        <taxon>Candidatus Aeolococcales</taxon>
        <taxon>Candidatus Aeolococcaceae</taxon>
        <taxon>Candidatus Amunia</taxon>
    </lineage>
</organism>
<dbReference type="SUPFAM" id="SSF46785">
    <property type="entry name" value="Winged helix' DNA-binding domain"/>
    <property type="match status" value="1"/>
</dbReference>
<accession>A0A934NF59</accession>
<gene>
    <name evidence="3" type="ORF">JF887_01950</name>
</gene>
<dbReference type="AlphaFoldDB" id="A0A934NF59"/>
<proteinExistence type="predicted"/>
<dbReference type="Pfam" id="PF03551">
    <property type="entry name" value="PadR"/>
    <property type="match status" value="1"/>
</dbReference>
<comment type="caution">
    <text evidence="3">The sequence shown here is derived from an EMBL/GenBank/DDBJ whole genome shotgun (WGS) entry which is preliminary data.</text>
</comment>
<name>A0A934NF59_9BACT</name>
<evidence type="ECO:0000259" key="2">
    <source>
        <dbReference type="Pfam" id="PF10400"/>
    </source>
</evidence>
<evidence type="ECO:0000259" key="1">
    <source>
        <dbReference type="Pfam" id="PF03551"/>
    </source>
</evidence>
<dbReference type="InterPro" id="IPR018309">
    <property type="entry name" value="Tscrpt_reg_PadR_C"/>
</dbReference>
<feature type="domain" description="Transcription regulator PadR C-terminal" evidence="2">
    <location>
        <begin position="95"/>
        <end position="181"/>
    </location>
</feature>
<dbReference type="Gene3D" id="1.10.10.10">
    <property type="entry name" value="Winged helix-like DNA-binding domain superfamily/Winged helix DNA-binding domain"/>
    <property type="match status" value="1"/>
</dbReference>
<dbReference type="Pfam" id="PF10400">
    <property type="entry name" value="Vir_act_alpha_C"/>
    <property type="match status" value="1"/>
</dbReference>
<dbReference type="PANTHER" id="PTHR43252:SF4">
    <property type="entry name" value="TRANSCRIPTIONAL REGULATORY PROTEIN"/>
    <property type="match status" value="1"/>
</dbReference>
<reference evidence="3 4" key="1">
    <citation type="submission" date="2020-10" db="EMBL/GenBank/DDBJ databases">
        <title>Ca. Dormibacterota MAGs.</title>
        <authorList>
            <person name="Montgomery K."/>
        </authorList>
    </citation>
    <scope>NUCLEOTIDE SEQUENCE [LARGE SCALE GENOMIC DNA]</scope>
    <source>
        <strain evidence="3">Mitchell_Peninsula_5</strain>
    </source>
</reference>
<evidence type="ECO:0000313" key="4">
    <source>
        <dbReference type="Proteomes" id="UP000614410"/>
    </source>
</evidence>
<dbReference type="PANTHER" id="PTHR43252">
    <property type="entry name" value="TRANSCRIPTIONAL REGULATOR YQJI"/>
    <property type="match status" value="1"/>
</dbReference>
<sequence length="192" mass="21537">MPSTLGYALLGLLARHARTGYELTQALRAPIGYYWTASHSQVYPELAQLEEQKLVAHRVIDGPGPRDTKRYRITPAGRRAVAVWAVRPPDAAHNRDQLMLKVYSMWTADPVRARALVVGQRDAAAAMLRHYGEIERSMRQDHGELLDDPTTPQFSSYATLRRGLGFERHAVAWCDWLLAALTGEKPAPPEPE</sequence>
<dbReference type="InterPro" id="IPR005149">
    <property type="entry name" value="Tscrpt_reg_PadR_N"/>
</dbReference>
<dbReference type="Gene3D" id="6.10.140.190">
    <property type="match status" value="1"/>
</dbReference>
<dbReference type="Proteomes" id="UP000614410">
    <property type="component" value="Unassembled WGS sequence"/>
</dbReference>
<dbReference type="EMBL" id="JAEKNN010000008">
    <property type="protein sequence ID" value="MBJ7608180.1"/>
    <property type="molecule type" value="Genomic_DNA"/>
</dbReference>
<evidence type="ECO:0000313" key="3">
    <source>
        <dbReference type="EMBL" id="MBJ7608180.1"/>
    </source>
</evidence>
<feature type="domain" description="Transcription regulator PadR N-terminal" evidence="1">
    <location>
        <begin position="9"/>
        <end position="81"/>
    </location>
</feature>
<protein>
    <submittedName>
        <fullName evidence="3">PadR family transcriptional regulator</fullName>
    </submittedName>
</protein>
<dbReference type="InterPro" id="IPR036388">
    <property type="entry name" value="WH-like_DNA-bd_sf"/>
</dbReference>